<evidence type="ECO:0000313" key="13">
    <source>
        <dbReference type="Proteomes" id="UP000515154"/>
    </source>
</evidence>
<comment type="cofactor">
    <cofactor evidence="1">
        <name>Mg(2+)</name>
        <dbReference type="ChEBI" id="CHEBI:18420"/>
    </cofactor>
</comment>
<feature type="compositionally biased region" description="Acidic residues" evidence="11">
    <location>
        <begin position="50"/>
        <end position="60"/>
    </location>
</feature>
<reference evidence="14 15" key="1">
    <citation type="submission" date="2025-08" db="UniProtKB">
        <authorList>
            <consortium name="RefSeq"/>
        </authorList>
    </citation>
    <scope>IDENTIFICATION</scope>
</reference>
<dbReference type="GO" id="GO:0005634">
    <property type="term" value="C:nucleus"/>
    <property type="evidence" value="ECO:0007669"/>
    <property type="project" value="TreeGrafter"/>
</dbReference>
<feature type="domain" description="C3H1-type" evidence="12">
    <location>
        <begin position="330"/>
        <end position="355"/>
    </location>
</feature>
<feature type="zinc finger region" description="C3H1-type" evidence="10">
    <location>
        <begin position="330"/>
        <end position="355"/>
    </location>
</feature>
<evidence type="ECO:0000256" key="11">
    <source>
        <dbReference type="SAM" id="MobiDB-lite"/>
    </source>
</evidence>
<keyword evidence="5" id="KW-0255">Endonuclease</keyword>
<keyword evidence="3" id="KW-0540">Nuclease</keyword>
<dbReference type="GO" id="GO:0036464">
    <property type="term" value="C:cytoplasmic ribonucleoprotein granule"/>
    <property type="evidence" value="ECO:0007669"/>
    <property type="project" value="TreeGrafter"/>
</dbReference>
<keyword evidence="6 10" id="KW-0863">Zinc-finger</keyword>
<keyword evidence="4 10" id="KW-0479">Metal-binding</keyword>
<dbReference type="GO" id="GO:0008270">
    <property type="term" value="F:zinc ion binding"/>
    <property type="evidence" value="ECO:0007669"/>
    <property type="project" value="UniProtKB-KW"/>
</dbReference>
<accession>A0A6P7T5H5</accession>
<evidence type="ECO:0000313" key="15">
    <source>
        <dbReference type="RefSeq" id="XP_029645655.1"/>
    </source>
</evidence>
<dbReference type="RefSeq" id="XP_029645654.1">
    <property type="nucleotide sequence ID" value="XM_029789794.2"/>
</dbReference>
<dbReference type="AlphaFoldDB" id="A0A6P7T5H5"/>
<dbReference type="PROSITE" id="PS50103">
    <property type="entry name" value="ZF_C3H1"/>
    <property type="match status" value="1"/>
</dbReference>
<evidence type="ECO:0000256" key="3">
    <source>
        <dbReference type="ARBA" id="ARBA00022722"/>
    </source>
</evidence>
<feature type="compositionally biased region" description="Polar residues" evidence="11">
    <location>
        <begin position="32"/>
        <end position="49"/>
    </location>
</feature>
<evidence type="ECO:0000256" key="4">
    <source>
        <dbReference type="ARBA" id="ARBA00022723"/>
    </source>
</evidence>
<keyword evidence="9" id="KW-0460">Magnesium</keyword>
<dbReference type="KEGG" id="osn:115219636"/>
<sequence length="788" mass="89153">MVSAPGTLKTESLGSALYLDYVSKTQSKSGDTFNFMTDNSSSRMNNSVTEESDEDGDSDDNNNGILENYNTPDFQQKMEYVLRLGYTVDQFKTVWKKLGPKKENDVLLAELLKLTDGLSMKSVNDPHSEMEHNSIPSTESAASVTEKSSLSKDTINKNPDDGDNLRMIVIDGSNVAMLHGNKEVFSCKGIKYAVDYFKKRGHKKIVVFVPHWRKEASRKDAPIIDQEILTELEKERILIFTPARMIKGKRVACYDDRYILKVADENNGIVVSNDNYRDLLNENNGFKKVVEERLLMYSFVEDKFMPPDDPLGRHGPSLDNFLRKTPTAPETLPPNCPYGKKCTYGNKCKFYHPERGNMPHKTVTEKLAEQYKQQEKVLEAEKNKMQLKSKGKSPLSRSRSRYADGGDVQQLSVEEQEEKQRLAKEYNEKLDRSRREITRFTEQAEAKEKVATNKKISEVHLSQHSLSSLDSGNQGNKAVHFEIFNSSSLDKFNKSTKHQQEFSACDHSDVNRAHSLPAQIQSENFVSGHLQLAKSLSGEEIEAKKKTQNSPQSSPQHPPLCRQSSVYVDTEHIKANPGMTHKFPTSHQFVQDMLPNLFQNHQGDCIFIPDTMSPSYSYPGCESFSFPSTSYPYGVSDKIILGQAFTPSVTRQISLPNTRGQERYSPSYQVQGPDKGQKGFYETIPSSTSCLSPVYSCPVTSNNNVSFPPFIMTQQMKMLPPARRFYPPSCYPPTQQQSLPPQQHMQQQQQNPVMPPVMSTASWPLDNTSYSDMLVHPPMGQIHPRYSK</sequence>
<evidence type="ECO:0000256" key="6">
    <source>
        <dbReference type="ARBA" id="ARBA00022771"/>
    </source>
</evidence>
<feature type="region of interest" description="Disordered" evidence="11">
    <location>
        <begin position="657"/>
        <end position="676"/>
    </location>
</feature>
<feature type="compositionally biased region" description="Polar residues" evidence="11">
    <location>
        <begin position="657"/>
        <end position="670"/>
    </location>
</feature>
<dbReference type="FunFam" id="3.40.50.11980:FF:000001">
    <property type="entry name" value="ZC3H12A isoform 1"/>
    <property type="match status" value="1"/>
</dbReference>
<evidence type="ECO:0000256" key="7">
    <source>
        <dbReference type="ARBA" id="ARBA00022801"/>
    </source>
</evidence>
<evidence type="ECO:0000256" key="9">
    <source>
        <dbReference type="ARBA" id="ARBA00022842"/>
    </source>
</evidence>
<dbReference type="GO" id="GO:0016787">
    <property type="term" value="F:hydrolase activity"/>
    <property type="evidence" value="ECO:0007669"/>
    <property type="project" value="UniProtKB-KW"/>
</dbReference>
<feature type="region of interest" description="Disordered" evidence="11">
    <location>
        <begin position="122"/>
        <end position="159"/>
    </location>
</feature>
<dbReference type="GO" id="GO:0003729">
    <property type="term" value="F:mRNA binding"/>
    <property type="evidence" value="ECO:0007669"/>
    <property type="project" value="TreeGrafter"/>
</dbReference>
<dbReference type="Gene3D" id="3.40.50.11980">
    <property type="match status" value="1"/>
</dbReference>
<feature type="region of interest" description="Disordered" evidence="11">
    <location>
        <begin position="539"/>
        <end position="562"/>
    </location>
</feature>
<dbReference type="InterPro" id="IPR040546">
    <property type="entry name" value="Rege-1_UBA-like"/>
</dbReference>
<dbReference type="InterPro" id="IPR000571">
    <property type="entry name" value="Znf_CCCH"/>
</dbReference>
<dbReference type="Proteomes" id="UP000515154">
    <property type="component" value="Linkage group LG15"/>
</dbReference>
<dbReference type="Pfam" id="PF18039">
    <property type="entry name" value="UBA_6"/>
    <property type="match status" value="1"/>
</dbReference>
<keyword evidence="7" id="KW-0378">Hydrolase</keyword>
<dbReference type="InterPro" id="IPR021869">
    <property type="entry name" value="RNase_Zc3h12_NYN"/>
</dbReference>
<proteinExistence type="inferred from homology"/>
<dbReference type="PANTHER" id="PTHR12876:SF35">
    <property type="entry name" value="LD08718P-RELATED"/>
    <property type="match status" value="1"/>
</dbReference>
<dbReference type="Pfam" id="PF11977">
    <property type="entry name" value="RNase_Zc3h12a"/>
    <property type="match status" value="1"/>
</dbReference>
<evidence type="ECO:0000259" key="12">
    <source>
        <dbReference type="PROSITE" id="PS50103"/>
    </source>
</evidence>
<dbReference type="InterPro" id="IPR051101">
    <property type="entry name" value="ZC3H12/N4BP1_RNase_Reg"/>
</dbReference>
<protein>
    <submittedName>
        <fullName evidence="14 15">Uncharacterized protein LOC115219636</fullName>
    </submittedName>
</protein>
<comment type="similarity">
    <text evidence="2">Belongs to the ZC3H12 family.</text>
</comment>
<feature type="region of interest" description="Disordered" evidence="11">
    <location>
        <begin position="381"/>
        <end position="420"/>
    </location>
</feature>
<evidence type="ECO:0000256" key="1">
    <source>
        <dbReference type="ARBA" id="ARBA00001946"/>
    </source>
</evidence>
<gene>
    <name evidence="14 15" type="primary">LOC115219636</name>
</gene>
<dbReference type="RefSeq" id="XP_029645655.1">
    <property type="nucleotide sequence ID" value="XM_029789795.2"/>
</dbReference>
<feature type="compositionally biased region" description="Polar residues" evidence="11">
    <location>
        <begin position="134"/>
        <end position="153"/>
    </location>
</feature>
<evidence type="ECO:0000313" key="14">
    <source>
        <dbReference type="RefSeq" id="XP_029645654.1"/>
    </source>
</evidence>
<dbReference type="GO" id="GO:0004521">
    <property type="term" value="F:RNA endonuclease activity"/>
    <property type="evidence" value="ECO:0007669"/>
    <property type="project" value="TreeGrafter"/>
</dbReference>
<dbReference type="PANTHER" id="PTHR12876">
    <property type="entry name" value="N4BP1-RELATED"/>
    <property type="match status" value="1"/>
</dbReference>
<feature type="region of interest" description="Disordered" evidence="11">
    <location>
        <begin position="32"/>
        <end position="70"/>
    </location>
</feature>
<evidence type="ECO:0000256" key="10">
    <source>
        <dbReference type="PROSITE-ProRule" id="PRU00723"/>
    </source>
</evidence>
<keyword evidence="8 10" id="KW-0862">Zinc</keyword>
<organism evidence="13 15">
    <name type="scientific">Octopus sinensis</name>
    <name type="common">East Asian common octopus</name>
    <dbReference type="NCBI Taxonomy" id="2607531"/>
    <lineage>
        <taxon>Eukaryota</taxon>
        <taxon>Metazoa</taxon>
        <taxon>Spiralia</taxon>
        <taxon>Lophotrochozoa</taxon>
        <taxon>Mollusca</taxon>
        <taxon>Cephalopoda</taxon>
        <taxon>Coleoidea</taxon>
        <taxon>Octopodiformes</taxon>
        <taxon>Octopoda</taxon>
        <taxon>Incirrata</taxon>
        <taxon>Octopodidae</taxon>
        <taxon>Octopus</taxon>
    </lineage>
</organism>
<evidence type="ECO:0000256" key="2">
    <source>
        <dbReference type="ARBA" id="ARBA00010922"/>
    </source>
</evidence>
<evidence type="ECO:0000256" key="8">
    <source>
        <dbReference type="ARBA" id="ARBA00022833"/>
    </source>
</evidence>
<name>A0A6P7T5H5_9MOLL</name>
<keyword evidence="13" id="KW-1185">Reference proteome</keyword>
<evidence type="ECO:0000256" key="5">
    <source>
        <dbReference type="ARBA" id="ARBA00022759"/>
    </source>
</evidence>